<dbReference type="PRINTS" id="PR00184">
    <property type="entry name" value="NEISSPPORIN"/>
</dbReference>
<evidence type="ECO:0000256" key="1">
    <source>
        <dbReference type="ARBA" id="ARBA00004571"/>
    </source>
</evidence>
<dbReference type="Gene3D" id="2.40.160.10">
    <property type="entry name" value="Porin"/>
    <property type="match status" value="1"/>
</dbReference>
<protein>
    <submittedName>
        <fullName evidence="13">Outer membrane protein (Porin)</fullName>
    </submittedName>
</protein>
<dbReference type="SUPFAM" id="SSF56935">
    <property type="entry name" value="Porins"/>
    <property type="match status" value="1"/>
</dbReference>
<name>A0A242MWY6_CABSO</name>
<evidence type="ECO:0000313" key="13">
    <source>
        <dbReference type="EMBL" id="OTP75895.1"/>
    </source>
</evidence>
<dbReference type="GO" id="GO:0046930">
    <property type="term" value="C:pore complex"/>
    <property type="evidence" value="ECO:0007669"/>
    <property type="project" value="UniProtKB-KW"/>
</dbReference>
<dbReference type="PANTHER" id="PTHR34501:SF9">
    <property type="entry name" value="MAJOR OUTER MEMBRANE PROTEIN P.IA"/>
    <property type="match status" value="1"/>
</dbReference>
<comment type="caution">
    <text evidence="13">The sequence shown here is derived from an EMBL/GenBank/DDBJ whole genome shotgun (WGS) entry which is preliminary data.</text>
</comment>
<proteinExistence type="predicted"/>
<reference evidence="13 14" key="1">
    <citation type="submission" date="2017-03" db="EMBL/GenBank/DDBJ databases">
        <title>Genome analysis of strain PAMC 26510.</title>
        <authorList>
            <person name="Oh H.-M."/>
            <person name="Yang J.-A."/>
        </authorList>
    </citation>
    <scope>NUCLEOTIDE SEQUENCE [LARGE SCALE GENOMIC DNA]</scope>
    <source>
        <strain evidence="13 14">PAMC 26510</strain>
    </source>
</reference>
<keyword evidence="3" id="KW-0813">Transport</keyword>
<dbReference type="Pfam" id="PF13609">
    <property type="entry name" value="Porin_4"/>
    <property type="match status" value="1"/>
</dbReference>
<keyword evidence="10" id="KW-0998">Cell outer membrane</keyword>
<evidence type="ECO:0000256" key="5">
    <source>
        <dbReference type="ARBA" id="ARBA00022692"/>
    </source>
</evidence>
<dbReference type="EMBL" id="NBTY01000067">
    <property type="protein sequence ID" value="OTP75895.1"/>
    <property type="molecule type" value="Genomic_DNA"/>
</dbReference>
<evidence type="ECO:0000256" key="6">
    <source>
        <dbReference type="ARBA" id="ARBA00022729"/>
    </source>
</evidence>
<dbReference type="InterPro" id="IPR050298">
    <property type="entry name" value="Gram-neg_bact_OMP"/>
</dbReference>
<evidence type="ECO:0000256" key="3">
    <source>
        <dbReference type="ARBA" id="ARBA00022448"/>
    </source>
</evidence>
<dbReference type="CDD" id="cd00342">
    <property type="entry name" value="gram_neg_porins"/>
    <property type="match status" value="1"/>
</dbReference>
<keyword evidence="8" id="KW-0626">Porin</keyword>
<comment type="subunit">
    <text evidence="2">Homotrimer.</text>
</comment>
<keyword evidence="6 11" id="KW-0732">Signal</keyword>
<comment type="subcellular location">
    <subcellularLocation>
        <location evidence="1">Cell outer membrane</location>
        <topology evidence="1">Multi-pass membrane protein</topology>
    </subcellularLocation>
</comment>
<evidence type="ECO:0000256" key="7">
    <source>
        <dbReference type="ARBA" id="ARBA00023065"/>
    </source>
</evidence>
<evidence type="ECO:0000256" key="8">
    <source>
        <dbReference type="ARBA" id="ARBA00023114"/>
    </source>
</evidence>
<feature type="domain" description="Porin" evidence="12">
    <location>
        <begin position="11"/>
        <end position="341"/>
    </location>
</feature>
<organism evidence="13 14">
    <name type="scientific">Caballeronia sordidicola</name>
    <name type="common">Burkholderia sordidicola</name>
    <dbReference type="NCBI Taxonomy" id="196367"/>
    <lineage>
        <taxon>Bacteria</taxon>
        <taxon>Pseudomonadati</taxon>
        <taxon>Pseudomonadota</taxon>
        <taxon>Betaproteobacteria</taxon>
        <taxon>Burkholderiales</taxon>
        <taxon>Burkholderiaceae</taxon>
        <taxon>Caballeronia</taxon>
    </lineage>
</organism>
<dbReference type="GO" id="GO:0006811">
    <property type="term" value="P:monoatomic ion transport"/>
    <property type="evidence" value="ECO:0007669"/>
    <property type="project" value="UniProtKB-KW"/>
</dbReference>
<evidence type="ECO:0000256" key="9">
    <source>
        <dbReference type="ARBA" id="ARBA00023136"/>
    </source>
</evidence>
<keyword evidence="9" id="KW-0472">Membrane</keyword>
<dbReference type="GO" id="GO:0009279">
    <property type="term" value="C:cell outer membrane"/>
    <property type="evidence" value="ECO:0007669"/>
    <property type="project" value="UniProtKB-SubCell"/>
</dbReference>
<dbReference type="InterPro" id="IPR033900">
    <property type="entry name" value="Gram_neg_porin_domain"/>
</dbReference>
<dbReference type="InterPro" id="IPR023614">
    <property type="entry name" value="Porin_dom_sf"/>
</dbReference>
<evidence type="ECO:0000256" key="4">
    <source>
        <dbReference type="ARBA" id="ARBA00022452"/>
    </source>
</evidence>
<gene>
    <name evidence="13" type="ORF">PAMC26510_12975</name>
</gene>
<sequence>MKLTRVLLPLACCVVASHAQAQSSVTLYGIIDEAVQYTTNQAGGHAYQLQSGTLSASRFGFKGREDLGNGYAAIFQLENGFNSNTGKLGQNGRLFGRQSWVGIASPYGNLMLGRQYDLNTDFVGPFESGYAWSGGPGTQPGDNNNFNGSYRLNNAAKFVSTPLYGFKVGAAYSFGGTPGSVANNAAYSSAVSYTIGGFAIAGSYSHIDRPNTSVYDGTPTTTGVVVSGLSYSGFVSAKTLQISAAGASYTIGNGTLGATFSNVEFKGLGSGAGPNPQGYSGTAVLNSFEANYLYHFTPALQVGTAFIYTRANSVNGVPGAIYRQIDLGTTYSLSKRTDIYLWGYGQTASGTNSVGAPAVAQFAFTTASSNDKQLAVVAGIRHRF</sequence>
<dbReference type="PANTHER" id="PTHR34501">
    <property type="entry name" value="PROTEIN YDDL-RELATED"/>
    <property type="match status" value="1"/>
</dbReference>
<evidence type="ECO:0000256" key="10">
    <source>
        <dbReference type="ARBA" id="ARBA00023237"/>
    </source>
</evidence>
<feature type="signal peptide" evidence="11">
    <location>
        <begin position="1"/>
        <end position="21"/>
    </location>
</feature>
<evidence type="ECO:0000313" key="14">
    <source>
        <dbReference type="Proteomes" id="UP000194546"/>
    </source>
</evidence>
<dbReference type="RefSeq" id="WP_086381493.1">
    <property type="nucleotide sequence ID" value="NZ_NBTY01000067.1"/>
</dbReference>
<keyword evidence="4" id="KW-1134">Transmembrane beta strand</keyword>
<feature type="chain" id="PRO_5011294062" evidence="11">
    <location>
        <begin position="22"/>
        <end position="384"/>
    </location>
</feature>
<dbReference type="InterPro" id="IPR002299">
    <property type="entry name" value="Porin_Neis"/>
</dbReference>
<keyword evidence="5" id="KW-0812">Transmembrane</keyword>
<dbReference type="Proteomes" id="UP000194546">
    <property type="component" value="Unassembled WGS sequence"/>
</dbReference>
<dbReference type="AlphaFoldDB" id="A0A242MWY6"/>
<evidence type="ECO:0000256" key="11">
    <source>
        <dbReference type="SAM" id="SignalP"/>
    </source>
</evidence>
<dbReference type="GO" id="GO:0015288">
    <property type="term" value="F:porin activity"/>
    <property type="evidence" value="ECO:0007669"/>
    <property type="project" value="UniProtKB-KW"/>
</dbReference>
<keyword evidence="7" id="KW-0406">Ion transport</keyword>
<accession>A0A242MWY6</accession>
<evidence type="ECO:0000259" key="12">
    <source>
        <dbReference type="Pfam" id="PF13609"/>
    </source>
</evidence>
<evidence type="ECO:0000256" key="2">
    <source>
        <dbReference type="ARBA" id="ARBA00011233"/>
    </source>
</evidence>